<evidence type="ECO:0008006" key="13">
    <source>
        <dbReference type="Google" id="ProtNLM"/>
    </source>
</evidence>
<comment type="caution">
    <text evidence="11">The sequence shown here is derived from an EMBL/GenBank/DDBJ whole genome shotgun (WGS) entry which is preliminary data.</text>
</comment>
<keyword evidence="12" id="KW-1185">Reference proteome</keyword>
<reference evidence="11 12" key="1">
    <citation type="journal article" date="2011" name="J. Gen. Appl. Microbiol.">
        <title>Draft genome sequencing of the enigmatic basidiomycete Mixia osmundae.</title>
        <authorList>
            <person name="Nishida H."/>
            <person name="Nagatsuka Y."/>
            <person name="Sugiyama J."/>
        </authorList>
    </citation>
    <scope>NUCLEOTIDE SEQUENCE [LARGE SCALE GENOMIC DNA]</scope>
    <source>
        <strain evidence="12">CBS 9802 / IAM 14324 / JCM 22182 / KY 12970</strain>
    </source>
</reference>
<dbReference type="GO" id="GO:0042054">
    <property type="term" value="F:histone methyltransferase activity"/>
    <property type="evidence" value="ECO:0007669"/>
    <property type="project" value="InterPro"/>
</dbReference>
<evidence type="ECO:0000256" key="4">
    <source>
        <dbReference type="ARBA" id="ARBA00022679"/>
    </source>
</evidence>
<dbReference type="GO" id="GO:0005694">
    <property type="term" value="C:chromosome"/>
    <property type="evidence" value="ECO:0007669"/>
    <property type="project" value="UniProtKB-SubCell"/>
</dbReference>
<dbReference type="GO" id="GO:0008270">
    <property type="term" value="F:zinc ion binding"/>
    <property type="evidence" value="ECO:0007669"/>
    <property type="project" value="InterPro"/>
</dbReference>
<dbReference type="PROSITE" id="PS50867">
    <property type="entry name" value="PRE_SET"/>
    <property type="match status" value="1"/>
</dbReference>
<dbReference type="PANTHER" id="PTHR46223:SF3">
    <property type="entry name" value="HISTONE-LYSINE N-METHYLTRANSFERASE SET-23"/>
    <property type="match status" value="1"/>
</dbReference>
<dbReference type="Proteomes" id="UP000009131">
    <property type="component" value="Unassembled WGS sequence"/>
</dbReference>
<dbReference type="OrthoDB" id="2506442at2759"/>
<protein>
    <recommendedName>
        <fullName evidence="13">SET domain-containing protein</fullName>
    </recommendedName>
</protein>
<dbReference type="SMART" id="SM00317">
    <property type="entry name" value="SET"/>
    <property type="match status" value="1"/>
</dbReference>
<keyword evidence="6" id="KW-0479">Metal-binding</keyword>
<keyword evidence="2" id="KW-0158">Chromosome</keyword>
<evidence type="ECO:0000256" key="7">
    <source>
        <dbReference type="ARBA" id="ARBA00022833"/>
    </source>
</evidence>
<dbReference type="PANTHER" id="PTHR46223">
    <property type="entry name" value="HISTONE-LYSINE N-METHYLTRANSFERASE SUV39H"/>
    <property type="match status" value="1"/>
</dbReference>
<evidence type="ECO:0000259" key="9">
    <source>
        <dbReference type="PROSITE" id="PS50280"/>
    </source>
</evidence>
<name>G7DV04_MIXOS</name>
<dbReference type="InterPro" id="IPR046341">
    <property type="entry name" value="SET_dom_sf"/>
</dbReference>
<sequence>MLTSRRPRERERGRETRLRPVGGNPSLSTGKSCRSSSKFLCRGRREKVVAKSRSSCGTDGKAPGVLLRATRCRRVRMAALLEDLSDGAEPTAVPLYASCSDLTTLQGVFVEYLTHQGDELYDSVSQGCGCTCVDGDCMSNGLCACLEDHGCFFKDGTLALDDIPPRHALFECGRHCACHERKEICGNRTVQRGIQHPLYVAITGKRGLGLFTRDALSKGAFICLYEGERLDEAEAAKRWEAQRVSGQSNFILAVRENSNAGKLSTIIDPRRRGNAGRFSNHACPPLANMIPCLFRMAGDLHPLIAMIASRDIPASTELTWDYGVIMHARTSHRRASQ</sequence>
<dbReference type="EMBL" id="BABT02000034">
    <property type="protein sequence ID" value="GAA94414.1"/>
    <property type="molecule type" value="Genomic_DNA"/>
</dbReference>
<reference evidence="11 12" key="2">
    <citation type="journal article" date="2012" name="Open Biol.">
        <title>Characteristics of nucleosomes and linker DNA regions on the genome of the basidiomycete Mixia osmundae revealed by mono- and dinucleosome mapping.</title>
        <authorList>
            <person name="Nishida H."/>
            <person name="Kondo S."/>
            <person name="Matsumoto T."/>
            <person name="Suzuki Y."/>
            <person name="Yoshikawa H."/>
            <person name="Taylor T.D."/>
            <person name="Sugiyama J."/>
        </authorList>
    </citation>
    <scope>NUCLEOTIDE SEQUENCE [LARGE SCALE GENOMIC DNA]</scope>
    <source>
        <strain evidence="12">CBS 9802 / IAM 14324 / JCM 22182 / KY 12970</strain>
    </source>
</reference>
<evidence type="ECO:0000313" key="11">
    <source>
        <dbReference type="EMBL" id="GAA94414.1"/>
    </source>
</evidence>
<proteinExistence type="predicted"/>
<accession>G7DV04</accession>
<gene>
    <name evidence="11" type="primary">Mo01066</name>
    <name evidence="11" type="ORF">E5Q_01066</name>
</gene>
<evidence type="ECO:0000256" key="3">
    <source>
        <dbReference type="ARBA" id="ARBA00022603"/>
    </source>
</evidence>
<dbReference type="Pfam" id="PF00856">
    <property type="entry name" value="SET"/>
    <property type="match status" value="1"/>
</dbReference>
<dbReference type="PROSITE" id="PS50280">
    <property type="entry name" value="SET"/>
    <property type="match status" value="1"/>
</dbReference>
<keyword evidence="4" id="KW-0808">Transferase</keyword>
<evidence type="ECO:0000256" key="6">
    <source>
        <dbReference type="ARBA" id="ARBA00022723"/>
    </source>
</evidence>
<dbReference type="SUPFAM" id="SSF82199">
    <property type="entry name" value="SET domain"/>
    <property type="match status" value="1"/>
</dbReference>
<keyword evidence="3" id="KW-0489">Methyltransferase</keyword>
<dbReference type="InParanoid" id="G7DV04"/>
<feature type="compositionally biased region" description="Basic and acidic residues" evidence="8">
    <location>
        <begin position="1"/>
        <end position="18"/>
    </location>
</feature>
<keyword evidence="5" id="KW-0949">S-adenosyl-L-methionine</keyword>
<dbReference type="InterPro" id="IPR001214">
    <property type="entry name" value="SET_dom"/>
</dbReference>
<feature type="domain" description="SET" evidence="9">
    <location>
        <begin position="196"/>
        <end position="323"/>
    </location>
</feature>
<evidence type="ECO:0000259" key="10">
    <source>
        <dbReference type="PROSITE" id="PS50867"/>
    </source>
</evidence>
<evidence type="ECO:0000256" key="5">
    <source>
        <dbReference type="ARBA" id="ARBA00022691"/>
    </source>
</evidence>
<dbReference type="RefSeq" id="XP_014565841.1">
    <property type="nucleotide sequence ID" value="XM_014710355.1"/>
</dbReference>
<evidence type="ECO:0000313" key="12">
    <source>
        <dbReference type="Proteomes" id="UP000009131"/>
    </source>
</evidence>
<dbReference type="InterPro" id="IPR007728">
    <property type="entry name" value="Pre-SET_dom"/>
</dbReference>
<evidence type="ECO:0000256" key="1">
    <source>
        <dbReference type="ARBA" id="ARBA00004286"/>
    </source>
</evidence>
<organism evidence="11 12">
    <name type="scientific">Mixia osmundae (strain CBS 9802 / IAM 14324 / JCM 22182 / KY 12970)</name>
    <dbReference type="NCBI Taxonomy" id="764103"/>
    <lineage>
        <taxon>Eukaryota</taxon>
        <taxon>Fungi</taxon>
        <taxon>Dikarya</taxon>
        <taxon>Basidiomycota</taxon>
        <taxon>Pucciniomycotina</taxon>
        <taxon>Mixiomycetes</taxon>
        <taxon>Mixiales</taxon>
        <taxon>Mixiaceae</taxon>
        <taxon>Mixia</taxon>
    </lineage>
</organism>
<feature type="region of interest" description="Disordered" evidence="8">
    <location>
        <begin position="1"/>
        <end position="31"/>
    </location>
</feature>
<dbReference type="STRING" id="764103.G7DV04"/>
<dbReference type="GO" id="GO:0032259">
    <property type="term" value="P:methylation"/>
    <property type="evidence" value="ECO:0007669"/>
    <property type="project" value="UniProtKB-KW"/>
</dbReference>
<comment type="subcellular location">
    <subcellularLocation>
        <location evidence="1">Chromosome</location>
    </subcellularLocation>
</comment>
<keyword evidence="7" id="KW-0862">Zinc</keyword>
<dbReference type="InterPro" id="IPR050973">
    <property type="entry name" value="H3K9_Histone-Lys_N-MTase"/>
</dbReference>
<dbReference type="Gene3D" id="2.170.270.10">
    <property type="entry name" value="SET domain"/>
    <property type="match status" value="1"/>
</dbReference>
<dbReference type="OMA" id="HERKEIC"/>
<dbReference type="HOGENOM" id="CLU_824081_0_0_1"/>
<evidence type="ECO:0000256" key="8">
    <source>
        <dbReference type="SAM" id="MobiDB-lite"/>
    </source>
</evidence>
<dbReference type="eggNOG" id="KOG1082">
    <property type="taxonomic scope" value="Eukaryota"/>
</dbReference>
<evidence type="ECO:0000256" key="2">
    <source>
        <dbReference type="ARBA" id="ARBA00022454"/>
    </source>
</evidence>
<dbReference type="AlphaFoldDB" id="G7DV04"/>
<feature type="domain" description="Pre-SET" evidence="10">
    <location>
        <begin position="128"/>
        <end position="193"/>
    </location>
</feature>
<dbReference type="GO" id="GO:0005634">
    <property type="term" value="C:nucleus"/>
    <property type="evidence" value="ECO:0007669"/>
    <property type="project" value="InterPro"/>
</dbReference>